<dbReference type="PANTHER" id="PTHR12626">
    <property type="entry name" value="PROGRAMMED CELL DEATH 4"/>
    <property type="match status" value="1"/>
</dbReference>
<protein>
    <recommendedName>
        <fullName evidence="7">MI domain-containing protein</fullName>
    </recommendedName>
</protein>
<sequence>MADAAVHEDVHAHKTRDKAASREAPTDDRRQSSYSKHRGGPKKGGGGGKGTWGKPGDELKEDIIDPADPIYDAAVDDPEYVLVSRSARDAAVAAKAGVATSMVGSPPRHGYMDGARAGGGAGGGDGKGRMTLASFKTRIIPVIEDYLNHESVDEVAASLEELSAPFFHFELVKRAITIAMDKADRERELVSKLISNLYSRALTTEQIGKAFERLFELADDLKLDIPDAHNYIAAFLARAVADEVLPPAFLSDKLVEDLGGPIIEAAKLRLSMKHGMARLEHVWGPGAEVMPVEELKGSLDMLIKEYYDSSDIDEVSRSLRELNVQHFHHEFVKRTLTSAIERTDREADLAAKLLNHLVGAGMVTEVQAQKGFARTREVLPDLSLDNPSAPASFATLVEACRTFLGADFDAAPPTGPPAPAAE</sequence>
<feature type="domain" description="MI" evidence="7">
    <location>
        <begin position="134"/>
        <end position="255"/>
    </location>
</feature>
<evidence type="ECO:0000259" key="7">
    <source>
        <dbReference type="PROSITE" id="PS51366"/>
    </source>
</evidence>
<accession>A0A6T6W0K3</accession>
<keyword evidence="5" id="KW-0539">Nucleus</keyword>
<dbReference type="EMBL" id="HBFS01008308">
    <property type="protein sequence ID" value="CAD8912420.1"/>
    <property type="molecule type" value="Transcribed_RNA"/>
</dbReference>
<evidence type="ECO:0000256" key="3">
    <source>
        <dbReference type="ARBA" id="ARBA00022490"/>
    </source>
</evidence>
<dbReference type="SMART" id="SM00544">
    <property type="entry name" value="MA3"/>
    <property type="match status" value="2"/>
</dbReference>
<comment type="similarity">
    <text evidence="2">Belongs to the PDCD4 family.</text>
</comment>
<feature type="region of interest" description="Disordered" evidence="6">
    <location>
        <begin position="1"/>
        <end position="61"/>
    </location>
</feature>
<dbReference type="PROSITE" id="PS51366">
    <property type="entry name" value="MI"/>
    <property type="match status" value="2"/>
</dbReference>
<feature type="compositionally biased region" description="Gly residues" evidence="6">
    <location>
        <begin position="42"/>
        <end position="53"/>
    </location>
</feature>
<dbReference type="EMBL" id="HBFS01008307">
    <property type="protein sequence ID" value="CAD8912419.1"/>
    <property type="molecule type" value="Transcribed_RNA"/>
</dbReference>
<name>A0A6T6W0K3_9STRA</name>
<comment type="subcellular location">
    <subcellularLocation>
        <location evidence="1">Cytoplasm</location>
    </subcellularLocation>
</comment>
<dbReference type="InterPro" id="IPR016024">
    <property type="entry name" value="ARM-type_fold"/>
</dbReference>
<dbReference type="GO" id="GO:0045892">
    <property type="term" value="P:negative regulation of DNA-templated transcription"/>
    <property type="evidence" value="ECO:0007669"/>
    <property type="project" value="InterPro"/>
</dbReference>
<evidence type="ECO:0000256" key="1">
    <source>
        <dbReference type="ARBA" id="ARBA00004496"/>
    </source>
</evidence>
<organism evidence="8">
    <name type="scientific">Bicosoecida sp. CB-2014</name>
    <dbReference type="NCBI Taxonomy" id="1486930"/>
    <lineage>
        <taxon>Eukaryota</taxon>
        <taxon>Sar</taxon>
        <taxon>Stramenopiles</taxon>
        <taxon>Bigyra</taxon>
        <taxon>Opalozoa</taxon>
        <taxon>Bicosoecida</taxon>
    </lineage>
</organism>
<evidence type="ECO:0000256" key="2">
    <source>
        <dbReference type="ARBA" id="ARBA00005497"/>
    </source>
</evidence>
<keyword evidence="4" id="KW-0677">Repeat</keyword>
<proteinExistence type="inferred from homology"/>
<dbReference type="GO" id="GO:0005737">
    <property type="term" value="C:cytoplasm"/>
    <property type="evidence" value="ECO:0007669"/>
    <property type="project" value="UniProtKB-SubCell"/>
</dbReference>
<evidence type="ECO:0000256" key="6">
    <source>
        <dbReference type="SAM" id="MobiDB-lite"/>
    </source>
</evidence>
<feature type="compositionally biased region" description="Basic and acidic residues" evidence="6">
    <location>
        <begin position="1"/>
        <end position="31"/>
    </location>
</feature>
<keyword evidence="3" id="KW-0963">Cytoplasm</keyword>
<evidence type="ECO:0000256" key="5">
    <source>
        <dbReference type="ARBA" id="ARBA00023242"/>
    </source>
</evidence>
<dbReference type="InterPro" id="IPR003891">
    <property type="entry name" value="Initiation_fac_eIF4g_MI"/>
</dbReference>
<dbReference type="InterPro" id="IPR039778">
    <property type="entry name" value="PDCD4"/>
</dbReference>
<evidence type="ECO:0000313" key="8">
    <source>
        <dbReference type="EMBL" id="CAD8912419.1"/>
    </source>
</evidence>
<dbReference type="AlphaFoldDB" id="A0A6T6W0K3"/>
<dbReference type="SUPFAM" id="SSF48371">
    <property type="entry name" value="ARM repeat"/>
    <property type="match status" value="2"/>
</dbReference>
<evidence type="ECO:0000313" key="9">
    <source>
        <dbReference type="EMBL" id="CAD8912420.1"/>
    </source>
</evidence>
<dbReference type="Gene3D" id="1.25.40.180">
    <property type="match status" value="2"/>
</dbReference>
<dbReference type="PANTHER" id="PTHR12626:SF0">
    <property type="entry name" value="PROGRAMMED CELL DEATH PROTEIN 4"/>
    <property type="match status" value="1"/>
</dbReference>
<gene>
    <name evidence="8" type="ORF">BSP0115_LOCUS5669</name>
    <name evidence="9" type="ORF">BSP0115_LOCUS5670</name>
</gene>
<dbReference type="Pfam" id="PF02847">
    <property type="entry name" value="MA3"/>
    <property type="match status" value="2"/>
</dbReference>
<evidence type="ECO:0000256" key="4">
    <source>
        <dbReference type="ARBA" id="ARBA00022737"/>
    </source>
</evidence>
<feature type="domain" description="MI" evidence="7">
    <location>
        <begin position="294"/>
        <end position="416"/>
    </location>
</feature>
<reference evidence="8" key="1">
    <citation type="submission" date="2021-01" db="EMBL/GenBank/DDBJ databases">
        <authorList>
            <person name="Corre E."/>
            <person name="Pelletier E."/>
            <person name="Niang G."/>
            <person name="Scheremetjew M."/>
            <person name="Finn R."/>
            <person name="Kale V."/>
            <person name="Holt S."/>
            <person name="Cochrane G."/>
            <person name="Meng A."/>
            <person name="Brown T."/>
            <person name="Cohen L."/>
        </authorList>
    </citation>
    <scope>NUCLEOTIDE SEQUENCE</scope>
    <source>
        <strain evidence="8">Ms1</strain>
    </source>
</reference>